<dbReference type="Pfam" id="PF07929">
    <property type="entry name" value="PRiA4_ORF3"/>
    <property type="match status" value="1"/>
</dbReference>
<dbReference type="RefSeq" id="WP_289511644.1">
    <property type="nucleotide sequence ID" value="NZ_JAUDEA010000012.1"/>
</dbReference>
<gene>
    <name evidence="2" type="ORF">QUW25_07780</name>
</gene>
<evidence type="ECO:0000313" key="2">
    <source>
        <dbReference type="EMBL" id="MDM8271567.1"/>
    </source>
</evidence>
<accession>A0ABT7V4P4</accession>
<evidence type="ECO:0000259" key="1">
    <source>
        <dbReference type="Pfam" id="PF07929"/>
    </source>
</evidence>
<name>A0ABT7V4P4_9ACTN</name>
<dbReference type="Proteomes" id="UP001529256">
    <property type="component" value="Unassembled WGS sequence"/>
</dbReference>
<organism evidence="2 3">
    <name type="scientific">Thermophilibacter provencensis</name>
    <dbReference type="NCBI Taxonomy" id="1852386"/>
    <lineage>
        <taxon>Bacteria</taxon>
        <taxon>Bacillati</taxon>
        <taxon>Actinomycetota</taxon>
        <taxon>Coriobacteriia</taxon>
        <taxon>Coriobacteriales</taxon>
        <taxon>Atopobiaceae</taxon>
        <taxon>Thermophilibacter</taxon>
    </lineage>
</organism>
<dbReference type="EMBL" id="JAUDEA010000012">
    <property type="protein sequence ID" value="MDM8271567.1"/>
    <property type="molecule type" value="Genomic_DNA"/>
</dbReference>
<comment type="caution">
    <text evidence="2">The sequence shown here is derived from an EMBL/GenBank/DDBJ whole genome shotgun (WGS) entry which is preliminary data.</text>
</comment>
<dbReference type="PANTHER" id="PTHR41878:SF1">
    <property type="entry name" value="TNPR PROTEIN"/>
    <property type="match status" value="1"/>
</dbReference>
<dbReference type="InterPro" id="IPR012912">
    <property type="entry name" value="Plasmid_pRiA4b_Orf3-like"/>
</dbReference>
<keyword evidence="3" id="KW-1185">Reference proteome</keyword>
<dbReference type="PANTHER" id="PTHR41878">
    <property type="entry name" value="LEXA REPRESSOR-RELATED"/>
    <property type="match status" value="1"/>
</dbReference>
<reference evidence="2" key="2">
    <citation type="submission" date="2023-06" db="EMBL/GenBank/DDBJ databases">
        <authorList>
            <person name="Zeman M."/>
            <person name="Kubasova T."/>
            <person name="Jahodarova E."/>
            <person name="Nykrynova M."/>
            <person name="Rychlik I."/>
        </authorList>
    </citation>
    <scope>NUCLEOTIDE SEQUENCE</scope>
    <source>
        <strain evidence="2">153_Feed</strain>
    </source>
</reference>
<dbReference type="Gene3D" id="3.10.290.30">
    <property type="entry name" value="MM3350-like"/>
    <property type="match status" value="1"/>
</dbReference>
<dbReference type="SUPFAM" id="SSF159941">
    <property type="entry name" value="MM3350-like"/>
    <property type="match status" value="1"/>
</dbReference>
<dbReference type="InterPro" id="IPR024047">
    <property type="entry name" value="MM3350-like_sf"/>
</dbReference>
<evidence type="ECO:0000313" key="3">
    <source>
        <dbReference type="Proteomes" id="UP001529256"/>
    </source>
</evidence>
<sequence length="345" mass="38929">MAQRRNGEFPATPEEARAQLVQMLTLALIRLTSRREGKGKTERWHSQRGYDPSALDSLSKMGLIELTGKNDSITLTERGLVVAEGAALIIAEAFDHMYEDTRPRAASPASLDDAPLFDPLPYRTEDDRRAFLLRIELDLDGLFPCWREVLVPATCSFLDLHLVIQRIFNWYDAHLFNFEMVAHSTHLHMEEHAFQAPEDVFIPRGYALAEAREVLLGDVFPRSRTARYSYDYGDGWEHKIKLVKTMRNADVTAPQLMDGEGDAPPEDVGGPDGFEHFLVTISDPFNEECLDALKWGEAQGYAPFDLAKKQQELADSFEDDRREWLEMLAQAGVAASQPGGSLRFV</sequence>
<feature type="domain" description="Plasmid pRiA4b Orf3-like" evidence="1">
    <location>
        <begin position="130"/>
        <end position="306"/>
    </location>
</feature>
<reference evidence="2" key="1">
    <citation type="submission" date="2023-06" db="EMBL/GenBank/DDBJ databases">
        <title>Identification and characterization of horizontal gene transfer across gut microbiota members of farm animals based on homology search.</title>
        <authorList>
            <person name="Schwarzerova J."/>
            <person name="Nykrynova M."/>
            <person name="Jureckova K."/>
            <person name="Cejkova D."/>
            <person name="Rychlik I."/>
        </authorList>
    </citation>
    <scope>NUCLEOTIDE SEQUENCE</scope>
    <source>
        <strain evidence="2">153_Feed</strain>
    </source>
</reference>
<proteinExistence type="predicted"/>
<protein>
    <submittedName>
        <fullName evidence="2">Plasmid pRiA4b ORF-3 family protein</fullName>
    </submittedName>
</protein>